<gene>
    <name evidence="2" type="ORF">HNR46_004124</name>
</gene>
<sequence>MTARPDTVFQPRCMPLAECRVGDFEEAALVPEWKYHRDPQPYQPQTSGSRGSSPFNVRGFDPSRPIWQFRRCHSPRPHDSSWVWQRVS</sequence>
<evidence type="ECO:0000313" key="3">
    <source>
        <dbReference type="Proteomes" id="UP000557717"/>
    </source>
</evidence>
<dbReference type="RefSeq" id="WP_184022328.1">
    <property type="nucleotide sequence ID" value="NZ_JACHFD010000038.1"/>
</dbReference>
<proteinExistence type="predicted"/>
<dbReference type="Proteomes" id="UP000557717">
    <property type="component" value="Unassembled WGS sequence"/>
</dbReference>
<feature type="region of interest" description="Disordered" evidence="1">
    <location>
        <begin position="35"/>
        <end position="63"/>
    </location>
</feature>
<name>A0A840VJ21_9BACT</name>
<evidence type="ECO:0000313" key="2">
    <source>
        <dbReference type="EMBL" id="MBB5353860.1"/>
    </source>
</evidence>
<accession>A0A840VJ21</accession>
<dbReference type="AlphaFoldDB" id="A0A840VJ21"/>
<evidence type="ECO:0000256" key="1">
    <source>
        <dbReference type="SAM" id="MobiDB-lite"/>
    </source>
</evidence>
<feature type="compositionally biased region" description="Polar residues" evidence="1">
    <location>
        <begin position="43"/>
        <end position="55"/>
    </location>
</feature>
<protein>
    <submittedName>
        <fullName evidence="2">Uncharacterized protein</fullName>
    </submittedName>
</protein>
<keyword evidence="3" id="KW-1185">Reference proteome</keyword>
<comment type="caution">
    <text evidence="2">The sequence shown here is derived from an EMBL/GenBank/DDBJ whole genome shotgun (WGS) entry which is preliminary data.</text>
</comment>
<reference evidence="2 3" key="1">
    <citation type="submission" date="2020-08" db="EMBL/GenBank/DDBJ databases">
        <title>Genomic Encyclopedia of Type Strains, Phase IV (KMG-IV): sequencing the most valuable type-strain genomes for metagenomic binning, comparative biology and taxonomic classification.</title>
        <authorList>
            <person name="Goeker M."/>
        </authorList>
    </citation>
    <scope>NUCLEOTIDE SEQUENCE [LARGE SCALE GENOMIC DNA]</scope>
    <source>
        <strain evidence="2 3">YC6886</strain>
    </source>
</reference>
<dbReference type="EMBL" id="JACHFD010000038">
    <property type="protein sequence ID" value="MBB5353860.1"/>
    <property type="molecule type" value="Genomic_DNA"/>
</dbReference>
<organism evidence="2 3">
    <name type="scientific">Haloferula luteola</name>
    <dbReference type="NCBI Taxonomy" id="595692"/>
    <lineage>
        <taxon>Bacteria</taxon>
        <taxon>Pseudomonadati</taxon>
        <taxon>Verrucomicrobiota</taxon>
        <taxon>Verrucomicrobiia</taxon>
        <taxon>Verrucomicrobiales</taxon>
        <taxon>Verrucomicrobiaceae</taxon>
        <taxon>Haloferula</taxon>
    </lineage>
</organism>